<protein>
    <submittedName>
        <fullName evidence="3">Uncharacterized protein</fullName>
    </submittedName>
</protein>
<dbReference type="EMBL" id="FQZG01000016">
    <property type="protein sequence ID" value="SHI82516.1"/>
    <property type="molecule type" value="Genomic_DNA"/>
</dbReference>
<reference evidence="3 4" key="1">
    <citation type="submission" date="2016-11" db="EMBL/GenBank/DDBJ databases">
        <authorList>
            <person name="Jaros S."/>
            <person name="Januszkiewicz K."/>
            <person name="Wedrychowicz H."/>
        </authorList>
    </citation>
    <scope>NUCLEOTIDE SEQUENCE [LARGE SCALE GENOMIC DNA]</scope>
    <source>
        <strain evidence="3 4">DSM 12906</strain>
    </source>
</reference>
<keyword evidence="2" id="KW-0472">Membrane</keyword>
<dbReference type="AlphaFoldDB" id="A0A1M6EAK8"/>
<evidence type="ECO:0000313" key="4">
    <source>
        <dbReference type="Proteomes" id="UP000184512"/>
    </source>
</evidence>
<feature type="region of interest" description="Disordered" evidence="1">
    <location>
        <begin position="1"/>
        <end position="21"/>
    </location>
</feature>
<evidence type="ECO:0000313" key="3">
    <source>
        <dbReference type="EMBL" id="SHI82516.1"/>
    </source>
</evidence>
<keyword evidence="2" id="KW-0812">Transmembrane</keyword>
<keyword evidence="2" id="KW-1133">Transmembrane helix</keyword>
<dbReference type="STRING" id="1123357.SAMN02745244_01152"/>
<feature type="transmembrane region" description="Helical" evidence="2">
    <location>
        <begin position="42"/>
        <end position="69"/>
    </location>
</feature>
<dbReference type="RefSeq" id="WP_139280106.1">
    <property type="nucleotide sequence ID" value="NZ_FQZG01000016.1"/>
</dbReference>
<dbReference type="Proteomes" id="UP000184512">
    <property type="component" value="Unassembled WGS sequence"/>
</dbReference>
<proteinExistence type="predicted"/>
<evidence type="ECO:0000256" key="1">
    <source>
        <dbReference type="SAM" id="MobiDB-lite"/>
    </source>
</evidence>
<sequence length="94" mass="10371">MNTSTITLDPPHPVLSPSAAPERPDYHRIARTQANYRWWRPLVTAVVAVAAYLAMMLLLFAAAAVAVLIDPRLRMAELDLPAVPLLDIIGSRQQ</sequence>
<organism evidence="3 4">
    <name type="scientific">Tessaracoccus bendigoensis DSM 12906</name>
    <dbReference type="NCBI Taxonomy" id="1123357"/>
    <lineage>
        <taxon>Bacteria</taxon>
        <taxon>Bacillati</taxon>
        <taxon>Actinomycetota</taxon>
        <taxon>Actinomycetes</taxon>
        <taxon>Propionibacteriales</taxon>
        <taxon>Propionibacteriaceae</taxon>
        <taxon>Tessaracoccus</taxon>
    </lineage>
</organism>
<name>A0A1M6EAK8_9ACTN</name>
<gene>
    <name evidence="3" type="ORF">SAMN02745244_01152</name>
</gene>
<evidence type="ECO:0000256" key="2">
    <source>
        <dbReference type="SAM" id="Phobius"/>
    </source>
</evidence>
<accession>A0A1M6EAK8</accession>
<keyword evidence="4" id="KW-1185">Reference proteome</keyword>